<dbReference type="SUPFAM" id="SSF54292">
    <property type="entry name" value="2Fe-2S ferredoxin-like"/>
    <property type="match status" value="1"/>
</dbReference>
<dbReference type="Proteomes" id="UP001212803">
    <property type="component" value="Chromosome"/>
</dbReference>
<dbReference type="InterPro" id="IPR036010">
    <property type="entry name" value="2Fe-2S_ferredoxin-like_sf"/>
</dbReference>
<evidence type="ECO:0000256" key="1">
    <source>
        <dbReference type="SAM" id="MobiDB-lite"/>
    </source>
</evidence>
<name>A0ABY7MAC7_9CHLR</name>
<gene>
    <name evidence="3" type="ORF">O0235_02790</name>
</gene>
<organism evidence="3 4">
    <name type="scientific">Tepidiforma flava</name>
    <dbReference type="NCBI Taxonomy" id="3004094"/>
    <lineage>
        <taxon>Bacteria</taxon>
        <taxon>Bacillati</taxon>
        <taxon>Chloroflexota</taxon>
        <taxon>Tepidiformia</taxon>
        <taxon>Tepidiformales</taxon>
        <taxon>Tepidiformaceae</taxon>
        <taxon>Tepidiforma</taxon>
    </lineage>
</organism>
<evidence type="ECO:0000313" key="3">
    <source>
        <dbReference type="EMBL" id="WBL37516.1"/>
    </source>
</evidence>
<proteinExistence type="predicted"/>
<dbReference type="CDD" id="cd00207">
    <property type="entry name" value="fer2"/>
    <property type="match status" value="1"/>
</dbReference>
<feature type="domain" description="2Fe-2S ferredoxin-type" evidence="2">
    <location>
        <begin position="22"/>
        <end position="101"/>
    </location>
</feature>
<dbReference type="Gene3D" id="3.10.20.30">
    <property type="match status" value="1"/>
</dbReference>
<dbReference type="RefSeq" id="WP_270058029.1">
    <property type="nucleotide sequence ID" value="NZ_CP115149.1"/>
</dbReference>
<dbReference type="EMBL" id="CP115149">
    <property type="protein sequence ID" value="WBL37516.1"/>
    <property type="molecule type" value="Genomic_DNA"/>
</dbReference>
<sequence length="123" mass="13575">MDSPRASPHNTGRAPRPRRARGFEFPAPHNETVLDAANAAGYYWPVGCSRNGECTNCAMTVISGLGRLSVMGRFERANLIRQRGPRAIEDPRLRLACQARVLGDIVVEKTGVFPDPFARQEAR</sequence>
<evidence type="ECO:0000313" key="4">
    <source>
        <dbReference type="Proteomes" id="UP001212803"/>
    </source>
</evidence>
<accession>A0ABY7MAC7</accession>
<dbReference type="InterPro" id="IPR001041">
    <property type="entry name" value="2Fe-2S_ferredoxin-type"/>
</dbReference>
<dbReference type="InterPro" id="IPR012675">
    <property type="entry name" value="Beta-grasp_dom_sf"/>
</dbReference>
<protein>
    <submittedName>
        <fullName evidence="3">2Fe-2S iron-sulfur cluster-binding protein</fullName>
    </submittedName>
</protein>
<evidence type="ECO:0000259" key="2">
    <source>
        <dbReference type="Pfam" id="PF00111"/>
    </source>
</evidence>
<feature type="region of interest" description="Disordered" evidence="1">
    <location>
        <begin position="1"/>
        <end position="24"/>
    </location>
</feature>
<keyword evidence="4" id="KW-1185">Reference proteome</keyword>
<dbReference type="Pfam" id="PF00111">
    <property type="entry name" value="Fer2"/>
    <property type="match status" value="1"/>
</dbReference>
<reference evidence="3 4" key="1">
    <citation type="journal article" date="2023" name="ISME J.">
        <title>Thermophilic Dehalococcoidia with unusual traits shed light on an unexpected past.</title>
        <authorList>
            <person name="Palmer M."/>
            <person name="Covington J.K."/>
            <person name="Zhou E.M."/>
            <person name="Thomas S.C."/>
            <person name="Habib N."/>
            <person name="Seymour C.O."/>
            <person name="Lai D."/>
            <person name="Johnston J."/>
            <person name="Hashimi A."/>
            <person name="Jiao J.Y."/>
            <person name="Muok A.R."/>
            <person name="Liu L."/>
            <person name="Xian W.D."/>
            <person name="Zhi X.Y."/>
            <person name="Li M.M."/>
            <person name="Silva L.P."/>
            <person name="Bowen B.P."/>
            <person name="Louie K."/>
            <person name="Briegel A."/>
            <person name="Pett-Ridge J."/>
            <person name="Weber P.K."/>
            <person name="Tocheva E.I."/>
            <person name="Woyke T."/>
            <person name="Northen T.R."/>
            <person name="Mayali X."/>
            <person name="Li W.J."/>
            <person name="Hedlund B.P."/>
        </authorList>
    </citation>
    <scope>NUCLEOTIDE SEQUENCE [LARGE SCALE GENOMIC DNA]</scope>
    <source>
        <strain evidence="3 4">YIM 72310</strain>
    </source>
</reference>